<reference evidence="12 13" key="1">
    <citation type="submission" date="2015-04" db="EMBL/GenBank/DDBJ databases">
        <title>Complete genome sequence of Sulfurovum lithotrophicum ATCC BAA-797T.</title>
        <authorList>
            <person name="Ahn J."/>
            <person name="Park G."/>
            <person name="Jeon W."/>
            <person name="Jang Y."/>
            <person name="Jang M."/>
            <person name="Lee H."/>
            <person name="Lee H."/>
        </authorList>
    </citation>
    <scope>NUCLEOTIDE SEQUENCE [LARGE SCALE GENOMIC DNA]</scope>
    <source>
        <strain evidence="13">ATCC BAA-797 / 42BKT</strain>
    </source>
</reference>
<evidence type="ECO:0000256" key="10">
    <source>
        <dbReference type="SAM" id="Phobius"/>
    </source>
</evidence>
<dbReference type="OrthoDB" id="9795612at2"/>
<dbReference type="GO" id="GO:0005886">
    <property type="term" value="C:plasma membrane"/>
    <property type="evidence" value="ECO:0007669"/>
    <property type="project" value="UniProtKB-SubCell"/>
</dbReference>
<evidence type="ECO:0000259" key="11">
    <source>
        <dbReference type="Pfam" id="PF08334"/>
    </source>
</evidence>
<evidence type="ECO:0000256" key="6">
    <source>
        <dbReference type="ARBA" id="ARBA00022519"/>
    </source>
</evidence>
<comment type="subcellular location">
    <subcellularLocation>
        <location evidence="1">Cell inner membrane</location>
        <topology evidence="1">Single-pass membrane protein</topology>
    </subcellularLocation>
</comment>
<dbReference type="GO" id="GO:0015628">
    <property type="term" value="P:protein secretion by the type II secretion system"/>
    <property type="evidence" value="ECO:0007669"/>
    <property type="project" value="InterPro"/>
</dbReference>
<dbReference type="InterPro" id="IPR013545">
    <property type="entry name" value="T2SS_protein-GspG_C"/>
</dbReference>
<organism evidence="12 13">
    <name type="scientific">Sulfurovum lithotrophicum</name>
    <dbReference type="NCBI Taxonomy" id="206403"/>
    <lineage>
        <taxon>Bacteria</taxon>
        <taxon>Pseudomonadati</taxon>
        <taxon>Campylobacterota</taxon>
        <taxon>Epsilonproteobacteria</taxon>
        <taxon>Campylobacterales</taxon>
        <taxon>Sulfurovaceae</taxon>
        <taxon>Sulfurovum</taxon>
    </lineage>
</organism>
<evidence type="ECO:0000256" key="3">
    <source>
        <dbReference type="ARBA" id="ARBA00020042"/>
    </source>
</evidence>
<keyword evidence="6" id="KW-0997">Cell inner membrane</keyword>
<dbReference type="RefSeq" id="WP_046550107.1">
    <property type="nucleotide sequence ID" value="NZ_CP011308.1"/>
</dbReference>
<keyword evidence="5" id="KW-0488">Methylation</keyword>
<keyword evidence="9 10" id="KW-0472">Membrane</keyword>
<sequence>MHTEPSLNPTLRAGFSLIELLIVIVILGGLVAVVAPGLMDSADQAKRDTVCLKMNDIGKRLDMFKLDNGVYPDTEEGLEALLSNPDAEKYPNYRAKPYLKKLPKDSWKTPFVYIKKGDEFELVSFAADRKEGGEENNKDIRFSECNK</sequence>
<dbReference type="EMBL" id="CP011308">
    <property type="protein sequence ID" value="AKF23992.1"/>
    <property type="molecule type" value="Genomic_DNA"/>
</dbReference>
<reference evidence="13" key="2">
    <citation type="journal article" date="2017" name="Stand. Genomic Sci.">
        <title>Complete genome sequence of the sulfur-oxidizing chemolithoautotrophic Sulfurovum lithotrophicum 42BKTT.</title>
        <authorList>
            <person name="Jeon W."/>
            <person name="Priscilla L."/>
            <person name="Park G."/>
            <person name="Lee H."/>
            <person name="Lee N."/>
            <person name="Lee D."/>
            <person name="Kwon H."/>
            <person name="Ahn I."/>
            <person name="Lee C."/>
            <person name="Lee H."/>
            <person name="Ahn J."/>
        </authorList>
    </citation>
    <scope>NUCLEOTIDE SEQUENCE [LARGE SCALE GENOMIC DNA]</scope>
    <source>
        <strain evidence="13">ATCC BAA-797 / 42BKT</strain>
    </source>
</reference>
<dbReference type="PRINTS" id="PR00813">
    <property type="entry name" value="BCTERIALGSPG"/>
</dbReference>
<dbReference type="Gene3D" id="3.30.700.10">
    <property type="entry name" value="Glycoprotein, Type 4 Pilin"/>
    <property type="match status" value="1"/>
</dbReference>
<accession>A0A7U4RPS6</accession>
<evidence type="ECO:0000256" key="7">
    <source>
        <dbReference type="ARBA" id="ARBA00022692"/>
    </source>
</evidence>
<keyword evidence="4" id="KW-1003">Cell membrane</keyword>
<dbReference type="GO" id="GO:0015627">
    <property type="term" value="C:type II protein secretion system complex"/>
    <property type="evidence" value="ECO:0007669"/>
    <property type="project" value="InterPro"/>
</dbReference>
<evidence type="ECO:0000256" key="2">
    <source>
        <dbReference type="ARBA" id="ARBA00009984"/>
    </source>
</evidence>
<feature type="domain" description="Type II secretion system protein GspG C-terminal" evidence="11">
    <location>
        <begin position="38"/>
        <end position="141"/>
    </location>
</feature>
<dbReference type="InterPro" id="IPR045584">
    <property type="entry name" value="Pilin-like"/>
</dbReference>
<proteinExistence type="inferred from homology"/>
<feature type="transmembrane region" description="Helical" evidence="10">
    <location>
        <begin position="20"/>
        <end position="39"/>
    </location>
</feature>
<dbReference type="Pfam" id="PF07963">
    <property type="entry name" value="N_methyl"/>
    <property type="match status" value="1"/>
</dbReference>
<dbReference type="NCBIfam" id="TIGR01710">
    <property type="entry name" value="typeII_sec_gspG"/>
    <property type="match status" value="1"/>
</dbReference>
<evidence type="ECO:0000313" key="12">
    <source>
        <dbReference type="EMBL" id="AKF23992.1"/>
    </source>
</evidence>
<evidence type="ECO:0000256" key="4">
    <source>
        <dbReference type="ARBA" id="ARBA00022475"/>
    </source>
</evidence>
<dbReference type="NCBIfam" id="TIGR02532">
    <property type="entry name" value="IV_pilin_GFxxxE"/>
    <property type="match status" value="1"/>
</dbReference>
<dbReference type="Proteomes" id="UP000034444">
    <property type="component" value="Chromosome"/>
</dbReference>
<dbReference type="InterPro" id="IPR000983">
    <property type="entry name" value="Bac_GSPG_pilin"/>
</dbReference>
<evidence type="ECO:0000256" key="9">
    <source>
        <dbReference type="ARBA" id="ARBA00023136"/>
    </source>
</evidence>
<keyword evidence="8 10" id="KW-1133">Transmembrane helix</keyword>
<dbReference type="KEGG" id="slh:YH65_00125"/>
<protein>
    <recommendedName>
        <fullName evidence="3">Type II secretion system core protein G</fullName>
    </recommendedName>
</protein>
<name>A0A7U4RPS6_9BACT</name>
<evidence type="ECO:0000256" key="1">
    <source>
        <dbReference type="ARBA" id="ARBA00004377"/>
    </source>
</evidence>
<dbReference type="InterPro" id="IPR010054">
    <property type="entry name" value="Type2_sec_GspG"/>
</dbReference>
<evidence type="ECO:0000256" key="5">
    <source>
        <dbReference type="ARBA" id="ARBA00022481"/>
    </source>
</evidence>
<dbReference type="AlphaFoldDB" id="A0A7U4RPS6"/>
<dbReference type="Pfam" id="PF08334">
    <property type="entry name" value="T2SSG"/>
    <property type="match status" value="1"/>
</dbReference>
<evidence type="ECO:0000313" key="13">
    <source>
        <dbReference type="Proteomes" id="UP000034444"/>
    </source>
</evidence>
<comment type="similarity">
    <text evidence="2">Belongs to the GSP G family.</text>
</comment>
<keyword evidence="13" id="KW-1185">Reference proteome</keyword>
<gene>
    <name evidence="12" type="ORF">YH65_00125</name>
</gene>
<dbReference type="PROSITE" id="PS00409">
    <property type="entry name" value="PROKAR_NTER_METHYL"/>
    <property type="match status" value="1"/>
</dbReference>
<evidence type="ECO:0000256" key="8">
    <source>
        <dbReference type="ARBA" id="ARBA00022989"/>
    </source>
</evidence>
<dbReference type="SUPFAM" id="SSF54523">
    <property type="entry name" value="Pili subunits"/>
    <property type="match status" value="1"/>
</dbReference>
<keyword evidence="7 10" id="KW-0812">Transmembrane</keyword>
<dbReference type="InterPro" id="IPR012902">
    <property type="entry name" value="N_methyl_site"/>
</dbReference>